<sequence length="168" mass="19123">MLHQNKSLRSLIGLLNNIIDIKTSNELKEFEGTKIEIIFERKIKFSIQILEGKFIALPQNLSKDIDFILNFDFVSLLKTATSLNLDKSVIKGDAELAIALFNTLNPKKIKIELLVDRFFGSDAAFFVLAMTKAATNNLNENRAIDPNLQAKIRDLSIRVDRLEYIKKL</sequence>
<accession>J4KT00</accession>
<reference evidence="1 2" key="1">
    <citation type="journal article" date="2012" name="ISME J.">
        <title>Genomic insights to SAR86, an abundant and uncultivated marine bacterial lineage.</title>
        <authorList>
            <person name="Dupont C.L."/>
            <person name="Rusch D.B."/>
            <person name="Yooseph S."/>
            <person name="Lombardo M.J."/>
            <person name="Richter R.A."/>
            <person name="Valas R."/>
            <person name="Novotny M."/>
            <person name="Yee-Greenbaum J."/>
            <person name="Selengut J.D."/>
            <person name="Haft D.H."/>
            <person name="Halpern A.L."/>
            <person name="Lasken R.S."/>
            <person name="Nealson K."/>
            <person name="Friedman R."/>
            <person name="Venter J.C."/>
        </authorList>
    </citation>
    <scope>NUCLEOTIDE SEQUENCE [LARGE SCALE GENOMIC DNA]</scope>
</reference>
<name>J4KT00_9GAMM</name>
<dbReference type="Proteomes" id="UP000010116">
    <property type="component" value="Unassembled WGS sequence"/>
</dbReference>
<evidence type="ECO:0000313" key="1">
    <source>
        <dbReference type="EMBL" id="EJP73589.1"/>
    </source>
</evidence>
<gene>
    <name evidence="1" type="ORF">NT02SARS_0029</name>
</gene>
<dbReference type="EMBL" id="JH611165">
    <property type="protein sequence ID" value="EJP73589.1"/>
    <property type="molecule type" value="Genomic_DNA"/>
</dbReference>
<proteinExistence type="predicted"/>
<protein>
    <recommendedName>
        <fullName evidence="3">SCP2 domain-containing protein</fullName>
    </recommendedName>
</protein>
<evidence type="ECO:0000313" key="2">
    <source>
        <dbReference type="Proteomes" id="UP000010116"/>
    </source>
</evidence>
<dbReference type="HOGENOM" id="CLU_1585349_0_0_6"/>
<evidence type="ECO:0008006" key="3">
    <source>
        <dbReference type="Google" id="ProtNLM"/>
    </source>
</evidence>
<organism evidence="1 2">
    <name type="scientific">SAR86 cluster bacterium SAR86B</name>
    <dbReference type="NCBI Taxonomy" id="1123867"/>
    <lineage>
        <taxon>Bacteria</taxon>
        <taxon>Pseudomonadati</taxon>
        <taxon>Pseudomonadota</taxon>
        <taxon>Gammaproteobacteria</taxon>
        <taxon>SAR86 cluster</taxon>
    </lineage>
</organism>
<dbReference type="AlphaFoldDB" id="J4KT00"/>